<feature type="signal peptide" evidence="1">
    <location>
        <begin position="1"/>
        <end position="30"/>
    </location>
</feature>
<dbReference type="Proteomes" id="UP001596157">
    <property type="component" value="Unassembled WGS sequence"/>
</dbReference>
<organism evidence="2 3">
    <name type="scientific">Actinokineospora guangxiensis</name>
    <dbReference type="NCBI Taxonomy" id="1490288"/>
    <lineage>
        <taxon>Bacteria</taxon>
        <taxon>Bacillati</taxon>
        <taxon>Actinomycetota</taxon>
        <taxon>Actinomycetes</taxon>
        <taxon>Pseudonocardiales</taxon>
        <taxon>Pseudonocardiaceae</taxon>
        <taxon>Actinokineospora</taxon>
    </lineage>
</organism>
<dbReference type="Gene3D" id="3.40.50.12090">
    <property type="match status" value="1"/>
</dbReference>
<keyword evidence="3" id="KW-1185">Reference proteome</keyword>
<dbReference type="RefSeq" id="WP_378250639.1">
    <property type="nucleotide sequence ID" value="NZ_JBHSKF010000018.1"/>
</dbReference>
<dbReference type="PANTHER" id="PTHR30032">
    <property type="entry name" value="N-ACETYLMURAMOYL-L-ALANINE AMIDASE-RELATED"/>
    <property type="match status" value="1"/>
</dbReference>
<evidence type="ECO:0000256" key="1">
    <source>
        <dbReference type="SAM" id="SignalP"/>
    </source>
</evidence>
<evidence type="ECO:0000313" key="2">
    <source>
        <dbReference type="EMBL" id="MFC5290744.1"/>
    </source>
</evidence>
<dbReference type="Pfam" id="PF04122">
    <property type="entry name" value="CW_binding_2"/>
    <property type="match status" value="3"/>
</dbReference>
<keyword evidence="1" id="KW-0732">Signal</keyword>
<dbReference type="PANTHER" id="PTHR30032:SF8">
    <property type="entry name" value="GERMINATION-SPECIFIC N-ACETYLMURAMOYL-L-ALANINE AMIDASE"/>
    <property type="match status" value="1"/>
</dbReference>
<evidence type="ECO:0000313" key="3">
    <source>
        <dbReference type="Proteomes" id="UP001596157"/>
    </source>
</evidence>
<accession>A0ABW0EX46</accession>
<reference evidence="3" key="1">
    <citation type="journal article" date="2019" name="Int. J. Syst. Evol. Microbiol.">
        <title>The Global Catalogue of Microorganisms (GCM) 10K type strain sequencing project: providing services to taxonomists for standard genome sequencing and annotation.</title>
        <authorList>
            <consortium name="The Broad Institute Genomics Platform"/>
            <consortium name="The Broad Institute Genome Sequencing Center for Infectious Disease"/>
            <person name="Wu L."/>
            <person name="Ma J."/>
        </authorList>
    </citation>
    <scope>NUCLEOTIDE SEQUENCE [LARGE SCALE GENOMIC DNA]</scope>
    <source>
        <strain evidence="3">CCUG 59778</strain>
    </source>
</reference>
<protein>
    <submittedName>
        <fullName evidence="2">Cell wall-binding repeat-containing protein</fullName>
    </submittedName>
</protein>
<sequence length="377" mass="38636">MTRRSRGAAALAAFAIAIGTLLTGAGAAAAQTDSCRVDGKGDPVQWLRYPGSDRYQTAMCVSATTWADHGADEKPEFKAAAVVLARGDEFPDALAGGPLAAHLGAPLLLTTPTTLRPEVRLELQRVLATGRTVYLLGGTGSLSAGVESQVRALGYQTKRLAGANRFDTAIKVAEELPATSKFFVTTGMDFPDALAAGNAAAMLNRGGETWALMFTNNGTMPAATSAFIRQRRAQFGGQGSLVTTGLADRAAASAFGAANLTHRFVGRNRYETATLIAAEYFVAEDGSLIGEGVGLSAGNTFPDALAGTAKLALYGEPLLLTGPSLPAETRQFLQGVAGKVPGEDGDPATATVDVFGGTGVVSDAVTQAAVRALAPAS</sequence>
<dbReference type="InterPro" id="IPR007253">
    <property type="entry name" value="Cell_wall-bd_2"/>
</dbReference>
<dbReference type="InterPro" id="IPR051922">
    <property type="entry name" value="Bact_Sporulation_Assoc"/>
</dbReference>
<proteinExistence type="predicted"/>
<feature type="chain" id="PRO_5046753084" evidence="1">
    <location>
        <begin position="31"/>
        <end position="377"/>
    </location>
</feature>
<gene>
    <name evidence="2" type="ORF">ACFPM7_27145</name>
</gene>
<comment type="caution">
    <text evidence="2">The sequence shown here is derived from an EMBL/GenBank/DDBJ whole genome shotgun (WGS) entry which is preliminary data.</text>
</comment>
<dbReference type="EMBL" id="JBHSKF010000018">
    <property type="protein sequence ID" value="MFC5290744.1"/>
    <property type="molecule type" value="Genomic_DNA"/>
</dbReference>
<name>A0ABW0EX46_9PSEU</name>